<evidence type="ECO:0000256" key="7">
    <source>
        <dbReference type="ARBA" id="ARBA00022989"/>
    </source>
</evidence>
<dbReference type="Gene3D" id="3.30.40.10">
    <property type="entry name" value="Zinc/RING finger domain, C3HC4 (zinc finger)"/>
    <property type="match status" value="1"/>
</dbReference>
<evidence type="ECO:0000256" key="3">
    <source>
        <dbReference type="ARBA" id="ARBA00022723"/>
    </source>
</evidence>
<organism evidence="13 14">
    <name type="scientific">Acrobeloides nanus</name>
    <dbReference type="NCBI Taxonomy" id="290746"/>
    <lineage>
        <taxon>Eukaryota</taxon>
        <taxon>Metazoa</taxon>
        <taxon>Ecdysozoa</taxon>
        <taxon>Nematoda</taxon>
        <taxon>Chromadorea</taxon>
        <taxon>Rhabditida</taxon>
        <taxon>Tylenchina</taxon>
        <taxon>Cephalobomorpha</taxon>
        <taxon>Cephaloboidea</taxon>
        <taxon>Cephalobidae</taxon>
        <taxon>Acrobeloides</taxon>
    </lineage>
</organism>
<proteinExistence type="predicted"/>
<dbReference type="SMART" id="SM00184">
    <property type="entry name" value="RING"/>
    <property type="match status" value="1"/>
</dbReference>
<dbReference type="SUPFAM" id="SSF57850">
    <property type="entry name" value="RING/U-box"/>
    <property type="match status" value="1"/>
</dbReference>
<keyword evidence="3" id="KW-0479">Metal-binding</keyword>
<dbReference type="GO" id="GO:1904294">
    <property type="term" value="P:positive regulation of ERAD pathway"/>
    <property type="evidence" value="ECO:0007669"/>
    <property type="project" value="InterPro"/>
</dbReference>
<keyword evidence="8 11" id="KW-0472">Membrane</keyword>
<feature type="domain" description="RING-type" evidence="12">
    <location>
        <begin position="399"/>
        <end position="437"/>
    </location>
</feature>
<evidence type="ECO:0000256" key="6">
    <source>
        <dbReference type="ARBA" id="ARBA00022833"/>
    </source>
</evidence>
<dbReference type="GO" id="GO:0016020">
    <property type="term" value="C:membrane"/>
    <property type="evidence" value="ECO:0007669"/>
    <property type="project" value="UniProtKB-SubCell"/>
</dbReference>
<dbReference type="GO" id="GO:0008270">
    <property type="term" value="F:zinc ion binding"/>
    <property type="evidence" value="ECO:0007669"/>
    <property type="project" value="UniProtKB-KW"/>
</dbReference>
<dbReference type="WBParaSite" id="ACRNAN_Path_957.g3683.t1">
    <property type="protein sequence ID" value="ACRNAN_Path_957.g3683.t1"/>
    <property type="gene ID" value="ACRNAN_Path_957.g3683"/>
</dbReference>
<evidence type="ECO:0000256" key="4">
    <source>
        <dbReference type="ARBA" id="ARBA00022771"/>
    </source>
</evidence>
<keyword evidence="7 11" id="KW-1133">Transmembrane helix</keyword>
<dbReference type="GO" id="GO:0061630">
    <property type="term" value="F:ubiquitin protein ligase activity"/>
    <property type="evidence" value="ECO:0007669"/>
    <property type="project" value="InterPro"/>
</dbReference>
<feature type="transmembrane region" description="Helical" evidence="11">
    <location>
        <begin position="281"/>
        <end position="305"/>
    </location>
</feature>
<dbReference type="Proteomes" id="UP000887540">
    <property type="component" value="Unplaced"/>
</dbReference>
<keyword evidence="4 9" id="KW-0863">Zinc-finger</keyword>
<feature type="transmembrane region" description="Helical" evidence="11">
    <location>
        <begin position="243"/>
        <end position="261"/>
    </location>
</feature>
<evidence type="ECO:0000313" key="14">
    <source>
        <dbReference type="WBParaSite" id="ACRNAN_Path_957.g3683.t1"/>
    </source>
</evidence>
<feature type="compositionally biased region" description="Basic and acidic residues" evidence="10">
    <location>
        <begin position="51"/>
        <end position="67"/>
    </location>
</feature>
<evidence type="ECO:0000313" key="13">
    <source>
        <dbReference type="Proteomes" id="UP000887540"/>
    </source>
</evidence>
<keyword evidence="5" id="KW-0833">Ubl conjugation pathway</keyword>
<evidence type="ECO:0000256" key="2">
    <source>
        <dbReference type="ARBA" id="ARBA00022692"/>
    </source>
</evidence>
<sequence length="459" mass="52219">MRSNSNAESTHSAISEERRQQLVRAAMNLRRVFQHTNQSLRQAGINLPTDFARHEDGVPAEPVRTRSDPGSPRPMSPVSRVFPSSSTMHMNNMGVYNRSISHGNQNNGATVIQIEDDHQENLPRRAISFRRNSESNNNQNGIAGNADGANGESPNGSEDEAQRDARRILTQELRRIENLFRGNGNEVPSPAFGIFFIAIIVLLLALIQHIFENITGFIALVVAFLHYQDASRFMRYISGSGNIWLYLLNIFGRNFINIYLLQKHIVFKAAIFQEQISMNKYPTFFGTIYVVVLAELFVMDIILALKMIISKLPLLEKTHKRRAYQWLEYTSSVYRFAIPVIQWFTYFDSIVISVIYIVVKLIFGVPVGLIWLRTTGRLFQFSHLGTCPTQEETHSAEHCTICFGEFTSPIKLKCGHIFCSECIRTWLDKEVTCPVCRAVVTKEDNSFKNGSTVFPMHVF</sequence>
<dbReference type="CDD" id="cd16561">
    <property type="entry name" value="RING-HC_RNF213"/>
    <property type="match status" value="1"/>
</dbReference>
<keyword evidence="2 11" id="KW-0812">Transmembrane</keyword>
<evidence type="ECO:0000256" key="1">
    <source>
        <dbReference type="ARBA" id="ARBA00004141"/>
    </source>
</evidence>
<reference evidence="14" key="1">
    <citation type="submission" date="2022-11" db="UniProtKB">
        <authorList>
            <consortium name="WormBaseParasite"/>
        </authorList>
    </citation>
    <scope>IDENTIFICATION</scope>
</reference>
<feature type="transmembrane region" description="Helical" evidence="11">
    <location>
        <begin position="191"/>
        <end position="208"/>
    </location>
</feature>
<evidence type="ECO:0000256" key="10">
    <source>
        <dbReference type="SAM" id="MobiDB-lite"/>
    </source>
</evidence>
<keyword evidence="6" id="KW-0862">Zinc</keyword>
<keyword evidence="13" id="KW-1185">Reference proteome</keyword>
<evidence type="ECO:0000256" key="11">
    <source>
        <dbReference type="SAM" id="Phobius"/>
    </source>
</evidence>
<dbReference type="AlphaFoldDB" id="A0A914CDT0"/>
<protein>
    <submittedName>
        <fullName evidence="14">RING-type domain-containing protein</fullName>
    </submittedName>
</protein>
<dbReference type="Pfam" id="PF13639">
    <property type="entry name" value="zf-RING_2"/>
    <property type="match status" value="1"/>
</dbReference>
<feature type="region of interest" description="Disordered" evidence="10">
    <location>
        <begin position="51"/>
        <end position="86"/>
    </location>
</feature>
<dbReference type="InterPro" id="IPR044235">
    <property type="entry name" value="RNFT1/2"/>
</dbReference>
<dbReference type="PROSITE" id="PS50089">
    <property type="entry name" value="ZF_RING_2"/>
    <property type="match status" value="1"/>
</dbReference>
<evidence type="ECO:0000256" key="8">
    <source>
        <dbReference type="ARBA" id="ARBA00023136"/>
    </source>
</evidence>
<name>A0A914CDT0_9BILA</name>
<feature type="transmembrane region" description="Helical" evidence="11">
    <location>
        <begin position="350"/>
        <end position="372"/>
    </location>
</feature>
<accession>A0A914CDT0</accession>
<dbReference type="InterPro" id="IPR017907">
    <property type="entry name" value="Znf_RING_CS"/>
</dbReference>
<evidence type="ECO:0000259" key="12">
    <source>
        <dbReference type="PROSITE" id="PS50089"/>
    </source>
</evidence>
<dbReference type="InterPro" id="IPR013083">
    <property type="entry name" value="Znf_RING/FYVE/PHD"/>
</dbReference>
<dbReference type="PANTHER" id="PTHR15860:SF0">
    <property type="entry name" value="LP20373P"/>
    <property type="match status" value="1"/>
</dbReference>
<dbReference type="PANTHER" id="PTHR15860">
    <property type="entry name" value="UNCHARACTERIZED RING FINGER-CONTAINING PROTEIN"/>
    <property type="match status" value="1"/>
</dbReference>
<evidence type="ECO:0000256" key="5">
    <source>
        <dbReference type="ARBA" id="ARBA00022786"/>
    </source>
</evidence>
<feature type="compositionally biased region" description="Low complexity" evidence="10">
    <location>
        <begin position="136"/>
        <end position="151"/>
    </location>
</feature>
<dbReference type="InterPro" id="IPR001841">
    <property type="entry name" value="Znf_RING"/>
</dbReference>
<dbReference type="PROSITE" id="PS00518">
    <property type="entry name" value="ZF_RING_1"/>
    <property type="match status" value="1"/>
</dbReference>
<evidence type="ECO:0000256" key="9">
    <source>
        <dbReference type="PROSITE-ProRule" id="PRU00175"/>
    </source>
</evidence>
<feature type="region of interest" description="Disordered" evidence="10">
    <location>
        <begin position="130"/>
        <end position="163"/>
    </location>
</feature>
<comment type="subcellular location">
    <subcellularLocation>
        <location evidence="1">Membrane</location>
        <topology evidence="1">Multi-pass membrane protein</topology>
    </subcellularLocation>
</comment>